<name>A0A4S3MRG6_9RHOB</name>
<dbReference type="EMBL" id="SSND01000001">
    <property type="protein sequence ID" value="THD84405.1"/>
    <property type="molecule type" value="Genomic_DNA"/>
</dbReference>
<dbReference type="Pfam" id="PF07237">
    <property type="entry name" value="DUF1428"/>
    <property type="match status" value="1"/>
</dbReference>
<evidence type="ECO:0000313" key="1">
    <source>
        <dbReference type="EMBL" id="THD84405.1"/>
    </source>
</evidence>
<dbReference type="RefSeq" id="WP_136392786.1">
    <property type="nucleotide sequence ID" value="NZ_SSND01000001.1"/>
</dbReference>
<keyword evidence="2" id="KW-1185">Reference proteome</keyword>
<comment type="caution">
    <text evidence="1">The sequence shown here is derived from an EMBL/GenBank/DDBJ whole genome shotgun (WGS) entry which is preliminary data.</text>
</comment>
<sequence length="119" mass="13576">MYIDGFLLPVPTARKDEYRAHEEKWWPAFRDLGATGLMVAWGDDIPEGRWTDFRRAVDGRDDETTVLCWMTWPDRATRDAALQAFMERADIDPSMMDMPFDGKRLVMGGFAPIFQGGAA</sequence>
<dbReference type="Gene3D" id="3.30.70.100">
    <property type="match status" value="1"/>
</dbReference>
<organism evidence="1 2">
    <name type="scientific">Aliigemmobacter aestuarii</name>
    <dbReference type="NCBI Taxonomy" id="1445661"/>
    <lineage>
        <taxon>Bacteria</taxon>
        <taxon>Pseudomonadati</taxon>
        <taxon>Pseudomonadota</taxon>
        <taxon>Alphaproteobacteria</taxon>
        <taxon>Rhodobacterales</taxon>
        <taxon>Paracoccaceae</taxon>
        <taxon>Aliigemmobacter</taxon>
    </lineage>
</organism>
<reference evidence="1 2" key="1">
    <citation type="submission" date="2019-04" db="EMBL/GenBank/DDBJ databases">
        <title>Draft genome sequence of Gemmobacter aestuarii sp. nov.</title>
        <authorList>
            <person name="Hameed A."/>
            <person name="Lin S.-Y."/>
            <person name="Shahina M."/>
            <person name="Lai W.-A."/>
            <person name="Young C.-C."/>
        </authorList>
    </citation>
    <scope>NUCLEOTIDE SEQUENCE [LARGE SCALE GENOMIC DNA]</scope>
    <source>
        <strain evidence="1 2">CC-PW-75</strain>
    </source>
</reference>
<dbReference type="SUPFAM" id="SSF54909">
    <property type="entry name" value="Dimeric alpha+beta barrel"/>
    <property type="match status" value="1"/>
</dbReference>
<dbReference type="PIRSF" id="PIRSF007028">
    <property type="entry name" value="UCP007028"/>
    <property type="match status" value="1"/>
</dbReference>
<proteinExistence type="predicted"/>
<dbReference type="InterPro" id="IPR009874">
    <property type="entry name" value="DUF1428"/>
</dbReference>
<dbReference type="Proteomes" id="UP000309450">
    <property type="component" value="Unassembled WGS sequence"/>
</dbReference>
<gene>
    <name evidence="1" type="ORF">E7811_01240</name>
</gene>
<dbReference type="AlphaFoldDB" id="A0A4S3MRG6"/>
<evidence type="ECO:0000313" key="2">
    <source>
        <dbReference type="Proteomes" id="UP000309450"/>
    </source>
</evidence>
<dbReference type="InterPro" id="IPR011008">
    <property type="entry name" value="Dimeric_a/b-barrel"/>
</dbReference>
<accession>A0A4S3MRG6</accession>
<protein>
    <submittedName>
        <fullName evidence="1">DUF1428 domain-containing protein</fullName>
    </submittedName>
</protein>
<dbReference type="OrthoDB" id="9792392at2"/>